<name>A0A1X3GJZ3_9BRAD</name>
<organism evidence="2 3">
    <name type="scientific">Bradyrhizobium canariense</name>
    <dbReference type="NCBI Taxonomy" id="255045"/>
    <lineage>
        <taxon>Bacteria</taxon>
        <taxon>Pseudomonadati</taxon>
        <taxon>Pseudomonadota</taxon>
        <taxon>Alphaproteobacteria</taxon>
        <taxon>Hyphomicrobiales</taxon>
        <taxon>Nitrobacteraceae</taxon>
        <taxon>Bradyrhizobium</taxon>
    </lineage>
</organism>
<dbReference type="OrthoDB" id="517039at2"/>
<keyword evidence="1" id="KW-0472">Membrane</keyword>
<dbReference type="Proteomes" id="UP000193553">
    <property type="component" value="Unassembled WGS sequence"/>
</dbReference>
<dbReference type="AlphaFoldDB" id="A0A1X3GJZ3"/>
<dbReference type="EMBL" id="NAFI01000186">
    <property type="protein sequence ID" value="OSJ03732.1"/>
    <property type="molecule type" value="Genomic_DNA"/>
</dbReference>
<evidence type="ECO:0000256" key="1">
    <source>
        <dbReference type="SAM" id="Phobius"/>
    </source>
</evidence>
<keyword evidence="1" id="KW-0812">Transmembrane</keyword>
<gene>
    <name evidence="2" type="ORF">BSZ18_30955</name>
</gene>
<feature type="transmembrane region" description="Helical" evidence="1">
    <location>
        <begin position="24"/>
        <end position="43"/>
    </location>
</feature>
<accession>A0A1X3GJZ3</accession>
<keyword evidence="1" id="KW-1133">Transmembrane helix</keyword>
<comment type="caution">
    <text evidence="2">The sequence shown here is derived from an EMBL/GenBank/DDBJ whole genome shotgun (WGS) entry which is preliminary data.</text>
</comment>
<evidence type="ECO:0000313" key="2">
    <source>
        <dbReference type="EMBL" id="OSJ03732.1"/>
    </source>
</evidence>
<evidence type="ECO:0000313" key="3">
    <source>
        <dbReference type="Proteomes" id="UP000193553"/>
    </source>
</evidence>
<protein>
    <submittedName>
        <fullName evidence="2">Uncharacterized protein</fullName>
    </submittedName>
</protein>
<proteinExistence type="predicted"/>
<reference evidence="2 3" key="1">
    <citation type="submission" date="2017-03" db="EMBL/GenBank/DDBJ databases">
        <title>Whole genome sequences of fourteen strains of Bradyrhizobium canariense and one strain of Bradyrhizobium japonicum isolated from Lupinus (Papilionoideae: Genisteae) species in Algeria.</title>
        <authorList>
            <person name="Crovadore J."/>
            <person name="Chekireb D."/>
            <person name="Brachmann A."/>
            <person name="Chablais R."/>
            <person name="Cochard B."/>
            <person name="Lefort F."/>
        </authorList>
    </citation>
    <scope>NUCLEOTIDE SEQUENCE [LARGE SCALE GENOMIC DNA]</scope>
    <source>
        <strain evidence="2 3">UBMA195</strain>
    </source>
</reference>
<dbReference type="RefSeq" id="WP_085359213.1">
    <property type="nucleotide sequence ID" value="NZ_NAFD01000193.1"/>
</dbReference>
<sequence length="74" mass="8248">MWAMAQNSIVLFFRGKLFAEPRKAFLMIFVGVLVTASLLVMIAKLGAPLWMAAPVAAFVGGGLQPYLFRNLRYR</sequence>
<feature type="transmembrane region" description="Helical" evidence="1">
    <location>
        <begin position="49"/>
        <end position="68"/>
    </location>
</feature>
<dbReference type="GeneID" id="66476161"/>